<comment type="caution">
    <text evidence="1">The sequence shown here is derived from an EMBL/GenBank/DDBJ whole genome shotgun (WGS) entry which is preliminary data.</text>
</comment>
<name>A0ABP9D7Y5_9ACTN</name>
<dbReference type="EMBL" id="BAABIS010000001">
    <property type="protein sequence ID" value="GAA4833999.1"/>
    <property type="molecule type" value="Genomic_DNA"/>
</dbReference>
<gene>
    <name evidence="1" type="ORF">GCM10023235_05650</name>
</gene>
<evidence type="ECO:0000313" key="2">
    <source>
        <dbReference type="Proteomes" id="UP001501752"/>
    </source>
</evidence>
<sequence length="150" mass="16075">MTSQTDTELRLAAAAALRALGRSASYQDRADAGRGLAALAELPEAQQPLLDLVLDPDDTYVTRVTVRALLRRNDRAGLTIVASALAVADDNHADWIHTAVHDVLSIFATDRDDALRLCERIAQGDDDRVARGAGALRAILADIDPVLRPA</sequence>
<reference evidence="2" key="1">
    <citation type="journal article" date="2019" name="Int. J. Syst. Evol. Microbiol.">
        <title>The Global Catalogue of Microorganisms (GCM) 10K type strain sequencing project: providing services to taxonomists for standard genome sequencing and annotation.</title>
        <authorList>
            <consortium name="The Broad Institute Genomics Platform"/>
            <consortium name="The Broad Institute Genome Sequencing Center for Infectious Disease"/>
            <person name="Wu L."/>
            <person name="Ma J."/>
        </authorList>
    </citation>
    <scope>NUCLEOTIDE SEQUENCE [LARGE SCALE GENOMIC DNA]</scope>
    <source>
        <strain evidence="2">JCM 13006</strain>
    </source>
</reference>
<accession>A0ABP9D7Y5</accession>
<protein>
    <recommendedName>
        <fullName evidence="3">HEAT repeat domain-containing protein</fullName>
    </recommendedName>
</protein>
<proteinExistence type="predicted"/>
<keyword evidence="2" id="KW-1185">Reference proteome</keyword>
<evidence type="ECO:0000313" key="1">
    <source>
        <dbReference type="EMBL" id="GAA4833999.1"/>
    </source>
</evidence>
<dbReference type="Proteomes" id="UP001501752">
    <property type="component" value="Unassembled WGS sequence"/>
</dbReference>
<evidence type="ECO:0008006" key="3">
    <source>
        <dbReference type="Google" id="ProtNLM"/>
    </source>
</evidence>
<organism evidence="1 2">
    <name type="scientific">Kitasatospora terrestris</name>
    <dbReference type="NCBI Taxonomy" id="258051"/>
    <lineage>
        <taxon>Bacteria</taxon>
        <taxon>Bacillati</taxon>
        <taxon>Actinomycetota</taxon>
        <taxon>Actinomycetes</taxon>
        <taxon>Kitasatosporales</taxon>
        <taxon>Streptomycetaceae</taxon>
        <taxon>Kitasatospora</taxon>
    </lineage>
</organism>
<dbReference type="RefSeq" id="WP_345695146.1">
    <property type="nucleotide sequence ID" value="NZ_BAABIS010000001.1"/>
</dbReference>